<evidence type="ECO:0000256" key="1">
    <source>
        <dbReference type="ARBA" id="ARBA00004496"/>
    </source>
</evidence>
<dbReference type="PANTHER" id="PTHR46652">
    <property type="entry name" value="LEUCINE-RICH REPEAT AND IQ DOMAIN-CONTAINING PROTEIN 1-RELATED"/>
    <property type="match status" value="1"/>
</dbReference>
<evidence type="ECO:0000256" key="2">
    <source>
        <dbReference type="ARBA" id="ARBA00006286"/>
    </source>
</evidence>
<evidence type="ECO:0000256" key="4">
    <source>
        <dbReference type="ARBA" id="ARBA00022614"/>
    </source>
</evidence>
<dbReference type="InterPro" id="IPR000938">
    <property type="entry name" value="CAP-Gly_domain"/>
</dbReference>
<dbReference type="Gene3D" id="3.80.10.10">
    <property type="entry name" value="Ribonuclease Inhibitor"/>
    <property type="match status" value="2"/>
</dbReference>
<dbReference type="Pfam" id="PF01302">
    <property type="entry name" value="CAP_GLY"/>
    <property type="match status" value="1"/>
</dbReference>
<gene>
    <name evidence="10" type="ORF">OLC1_LOCUS23247</name>
</gene>
<dbReference type="InterPro" id="IPR044079">
    <property type="entry name" value="Ubl_TBCE"/>
</dbReference>
<dbReference type="PROSITE" id="PS51450">
    <property type="entry name" value="LRR"/>
    <property type="match status" value="1"/>
</dbReference>
<evidence type="ECO:0000256" key="7">
    <source>
        <dbReference type="ARBA" id="ARBA00026055"/>
    </source>
</evidence>
<dbReference type="CDD" id="cd17044">
    <property type="entry name" value="Ubl_TBCE"/>
    <property type="match status" value="1"/>
</dbReference>
<dbReference type="Pfam" id="PF14580">
    <property type="entry name" value="LRR_9"/>
    <property type="match status" value="1"/>
</dbReference>
<comment type="subunit">
    <text evidence="7">Supercomplex made of cofactors A to E. Cofactors A and D function by capturing and stabilizing tubulin in a quasi-native conformation. Cofactor E binds to the cofactor D-tubulin complex; interaction with cofactor C then causes the release of tubulin polypeptides that are committed to the native state.</text>
</comment>
<dbReference type="SUPFAM" id="SSF74924">
    <property type="entry name" value="Cap-Gly domain"/>
    <property type="match status" value="1"/>
</dbReference>
<dbReference type="InterPro" id="IPR036859">
    <property type="entry name" value="CAP-Gly_dom_sf"/>
</dbReference>
<dbReference type="SMART" id="SM01052">
    <property type="entry name" value="CAP_GLY"/>
    <property type="match status" value="1"/>
</dbReference>
<dbReference type="InterPro" id="IPR001611">
    <property type="entry name" value="Leu-rich_rpt"/>
</dbReference>
<dbReference type="PROSITE" id="PS50245">
    <property type="entry name" value="CAP_GLY_2"/>
    <property type="match status" value="1"/>
</dbReference>
<comment type="similarity">
    <text evidence="2">Belongs to the TBCE family.</text>
</comment>
<evidence type="ECO:0000256" key="5">
    <source>
        <dbReference type="ARBA" id="ARBA00022737"/>
    </source>
</evidence>
<keyword evidence="6" id="KW-0143">Chaperone</keyword>
<comment type="subcellular location">
    <subcellularLocation>
        <location evidence="1">Cytoplasm</location>
    </subcellularLocation>
</comment>
<dbReference type="FunFam" id="2.30.30.190:FF:000016">
    <property type="entry name" value="Tubulin-folding cofactor E"/>
    <property type="match status" value="1"/>
</dbReference>
<evidence type="ECO:0000256" key="6">
    <source>
        <dbReference type="ARBA" id="ARBA00023186"/>
    </source>
</evidence>
<evidence type="ECO:0000256" key="3">
    <source>
        <dbReference type="ARBA" id="ARBA00022490"/>
    </source>
</evidence>
<protein>
    <submittedName>
        <fullName evidence="10">OLC1v1018487C1</fullName>
    </submittedName>
</protein>
<dbReference type="PANTHER" id="PTHR46652:SF3">
    <property type="entry name" value="LEUCINE-RICH REPEAT-CONTAINING PROTEIN 9"/>
    <property type="match status" value="1"/>
</dbReference>
<dbReference type="InterPro" id="IPR029071">
    <property type="entry name" value="Ubiquitin-like_domsf"/>
</dbReference>
<keyword evidence="11" id="KW-1185">Reference proteome</keyword>
<reference evidence="10" key="1">
    <citation type="submission" date="2023-03" db="EMBL/GenBank/DDBJ databases">
        <authorList>
            <person name="Julca I."/>
        </authorList>
    </citation>
    <scope>NUCLEOTIDE SEQUENCE</scope>
</reference>
<evidence type="ECO:0000256" key="8">
    <source>
        <dbReference type="SAM" id="MobiDB-lite"/>
    </source>
</evidence>
<feature type="region of interest" description="Disordered" evidence="8">
    <location>
        <begin position="1"/>
        <end position="20"/>
    </location>
</feature>
<dbReference type="Gene3D" id="3.10.20.90">
    <property type="entry name" value="Phosphatidylinositol 3-kinase Catalytic Subunit, Chain A, domain 1"/>
    <property type="match status" value="1"/>
</dbReference>
<name>A0AAV1EBW3_OLDCO</name>
<evidence type="ECO:0000259" key="9">
    <source>
        <dbReference type="PROSITE" id="PS50245"/>
    </source>
</evidence>
<dbReference type="FunFam" id="3.80.10.10:FF:000846">
    <property type="entry name" value="Predicted protein"/>
    <property type="match status" value="1"/>
</dbReference>
<proteinExistence type="inferred from homology"/>
<dbReference type="GO" id="GO:0005737">
    <property type="term" value="C:cytoplasm"/>
    <property type="evidence" value="ECO:0007669"/>
    <property type="project" value="UniProtKB-SubCell"/>
</dbReference>
<evidence type="ECO:0000313" key="10">
    <source>
        <dbReference type="EMBL" id="CAI9117145.1"/>
    </source>
</evidence>
<dbReference type="EMBL" id="OX459125">
    <property type="protein sequence ID" value="CAI9117145.1"/>
    <property type="molecule type" value="Genomic_DNA"/>
</dbReference>
<dbReference type="SUPFAM" id="SSF54236">
    <property type="entry name" value="Ubiquitin-like"/>
    <property type="match status" value="1"/>
</dbReference>
<dbReference type="InterPro" id="IPR050836">
    <property type="entry name" value="SDS22/Internalin_LRR"/>
</dbReference>
<sequence>MGTLEQSAPGNEPINPCFRPGQRVHAAGDVRRIGTVKYMGPLEGHSGIWVGVDWDNDGDGKHDGSHNGFRYFQARGPKTGSFVRPGKLSSGITLLEALELRYKSTSTKEEEDEMYVLSATNRRVSVEILGREKIQSMVSNFEDMTGASLAFLGVSSPGPLGTLVSTLPNLKELDLMGNLLSDWKDVGIICKELAVLEVLNLSYNLMSHDVTGFPKLNNIRVLVLNFTGISWNQVEALKESIPHLEELHLMGNHLQEITPSSSINVEGFDFLRLLNFEENCFADWNEILKLSQLKSLEQLLLNKNNLDCIWYPESDALGEEATFRPFEKLSCLLIGGNNIKDLTSVDSLNHFPNLMDVRLSENPITDTTKDGVPRYVLIARLANIKILNGSQISQRERKDSEIRYVRLVMMKSNANLEDISRLHPRFSELKTIHGIDEVRAPIGRAGPQKMSSGLISINLKCIGPTIGEKAPLTKKLPPTTTVGKLKNLCESFFKLYSIKPKLFLQEEFQSTSPEVDALPTYQDLTIVLDPQGCPLPTLLDDDMASLIDIGVGNESTILVDEEN</sequence>
<dbReference type="Proteomes" id="UP001161247">
    <property type="component" value="Chromosome 8"/>
</dbReference>
<dbReference type="Gene3D" id="2.30.30.190">
    <property type="entry name" value="CAP Gly-rich-like domain"/>
    <property type="match status" value="1"/>
</dbReference>
<keyword evidence="4" id="KW-0433">Leucine-rich repeat</keyword>
<feature type="domain" description="CAP-Gly" evidence="9">
    <location>
        <begin position="40"/>
        <end position="84"/>
    </location>
</feature>
<organism evidence="10 11">
    <name type="scientific">Oldenlandia corymbosa var. corymbosa</name>
    <dbReference type="NCBI Taxonomy" id="529605"/>
    <lineage>
        <taxon>Eukaryota</taxon>
        <taxon>Viridiplantae</taxon>
        <taxon>Streptophyta</taxon>
        <taxon>Embryophyta</taxon>
        <taxon>Tracheophyta</taxon>
        <taxon>Spermatophyta</taxon>
        <taxon>Magnoliopsida</taxon>
        <taxon>eudicotyledons</taxon>
        <taxon>Gunneridae</taxon>
        <taxon>Pentapetalae</taxon>
        <taxon>asterids</taxon>
        <taxon>lamiids</taxon>
        <taxon>Gentianales</taxon>
        <taxon>Rubiaceae</taxon>
        <taxon>Rubioideae</taxon>
        <taxon>Spermacoceae</taxon>
        <taxon>Hedyotis-Oldenlandia complex</taxon>
        <taxon>Oldenlandia</taxon>
    </lineage>
</organism>
<keyword evidence="3" id="KW-0963">Cytoplasm</keyword>
<dbReference type="AlphaFoldDB" id="A0AAV1EBW3"/>
<dbReference type="PROSITE" id="PS00845">
    <property type="entry name" value="CAP_GLY_1"/>
    <property type="match status" value="1"/>
</dbReference>
<dbReference type="InterPro" id="IPR032675">
    <property type="entry name" value="LRR_dom_sf"/>
</dbReference>
<keyword evidence="5" id="KW-0677">Repeat</keyword>
<evidence type="ECO:0000313" key="11">
    <source>
        <dbReference type="Proteomes" id="UP001161247"/>
    </source>
</evidence>
<dbReference type="SUPFAM" id="SSF52058">
    <property type="entry name" value="L domain-like"/>
    <property type="match status" value="1"/>
</dbReference>
<accession>A0AAV1EBW3</accession>